<dbReference type="Proteomes" id="UP000694846">
    <property type="component" value="Unplaced"/>
</dbReference>
<dbReference type="SMART" id="SM00063">
    <property type="entry name" value="FRI"/>
    <property type="match status" value="1"/>
</dbReference>
<evidence type="ECO:0000259" key="13">
    <source>
        <dbReference type="PROSITE" id="PS50261"/>
    </source>
</evidence>
<evidence type="ECO:0000256" key="3">
    <source>
        <dbReference type="ARBA" id="ARBA00022473"/>
    </source>
</evidence>
<feature type="chain" id="PRO_5034188625" evidence="11">
    <location>
        <begin position="27"/>
        <end position="394"/>
    </location>
</feature>
<comment type="subcellular location">
    <subcellularLocation>
        <location evidence="1">Membrane</location>
        <topology evidence="1">Multi-pass membrane protein</topology>
    </subcellularLocation>
</comment>
<keyword evidence="7 9" id="KW-1015">Disulfide bond</keyword>
<keyword evidence="3" id="KW-0217">Developmental protein</keyword>
<name>A0A8B8F519_9HEMI</name>
<dbReference type="GeneID" id="112679922"/>
<dbReference type="GO" id="GO:0060070">
    <property type="term" value="P:canonical Wnt signaling pathway"/>
    <property type="evidence" value="ECO:0007669"/>
    <property type="project" value="TreeGrafter"/>
</dbReference>
<dbReference type="PANTHER" id="PTHR11309:SF47">
    <property type="entry name" value="FRIZZLED"/>
    <property type="match status" value="1"/>
</dbReference>
<dbReference type="InterPro" id="IPR017981">
    <property type="entry name" value="GPCR_2-like_7TM"/>
</dbReference>
<feature type="transmembrane region" description="Helical" evidence="10">
    <location>
        <begin position="156"/>
        <end position="182"/>
    </location>
</feature>
<dbReference type="OrthoDB" id="10053709at2759"/>
<protein>
    <submittedName>
        <fullName evidence="15">Frizzled-1-like</fullName>
    </submittedName>
</protein>
<evidence type="ECO:0000313" key="15">
    <source>
        <dbReference type="RefSeq" id="XP_025405655.1"/>
    </source>
</evidence>
<evidence type="ECO:0000256" key="11">
    <source>
        <dbReference type="SAM" id="SignalP"/>
    </source>
</evidence>
<dbReference type="Pfam" id="PF01534">
    <property type="entry name" value="Frizzled"/>
    <property type="match status" value="1"/>
</dbReference>
<comment type="similarity">
    <text evidence="2">Belongs to the G-protein coupled receptor Fz/Smo family.</text>
</comment>
<organism evidence="14 15">
    <name type="scientific">Sipha flava</name>
    <name type="common">yellow sugarcane aphid</name>
    <dbReference type="NCBI Taxonomy" id="143950"/>
    <lineage>
        <taxon>Eukaryota</taxon>
        <taxon>Metazoa</taxon>
        <taxon>Ecdysozoa</taxon>
        <taxon>Arthropoda</taxon>
        <taxon>Hexapoda</taxon>
        <taxon>Insecta</taxon>
        <taxon>Pterygota</taxon>
        <taxon>Neoptera</taxon>
        <taxon>Paraneoptera</taxon>
        <taxon>Hemiptera</taxon>
        <taxon>Sternorrhyncha</taxon>
        <taxon>Aphidomorpha</taxon>
        <taxon>Aphidoidea</taxon>
        <taxon>Aphididae</taxon>
        <taxon>Sipha</taxon>
    </lineage>
</organism>
<evidence type="ECO:0000256" key="2">
    <source>
        <dbReference type="ARBA" id="ARBA00008077"/>
    </source>
</evidence>
<dbReference type="InterPro" id="IPR015526">
    <property type="entry name" value="Frizzled/SFRP"/>
</dbReference>
<comment type="caution">
    <text evidence="9">Lacks conserved residue(s) required for the propagation of feature annotation.</text>
</comment>
<feature type="domain" description="G-protein coupled receptors family 2 profile 2" evidence="13">
    <location>
        <begin position="118"/>
        <end position="375"/>
    </location>
</feature>
<evidence type="ECO:0000313" key="14">
    <source>
        <dbReference type="Proteomes" id="UP000694846"/>
    </source>
</evidence>
<dbReference type="GO" id="GO:0017147">
    <property type="term" value="F:Wnt-protein binding"/>
    <property type="evidence" value="ECO:0007669"/>
    <property type="project" value="TreeGrafter"/>
</dbReference>
<feature type="disulfide bond" evidence="9">
    <location>
        <begin position="36"/>
        <end position="82"/>
    </location>
</feature>
<feature type="signal peptide" evidence="11">
    <location>
        <begin position="1"/>
        <end position="26"/>
    </location>
</feature>
<keyword evidence="11" id="KW-0732">Signal</keyword>
<dbReference type="SMART" id="SM01330">
    <property type="entry name" value="Frizzled"/>
    <property type="match status" value="1"/>
</dbReference>
<keyword evidence="14" id="KW-1185">Reference proteome</keyword>
<evidence type="ECO:0000256" key="7">
    <source>
        <dbReference type="ARBA" id="ARBA00023157"/>
    </source>
</evidence>
<dbReference type="Gene3D" id="1.20.1070.10">
    <property type="entry name" value="Rhodopsin 7-helix transmembrane proteins"/>
    <property type="match status" value="1"/>
</dbReference>
<dbReference type="InterPro" id="IPR000539">
    <property type="entry name" value="Frizzled/Smoothened_7TM"/>
</dbReference>
<dbReference type="PROSITE" id="PS50038">
    <property type="entry name" value="FZ"/>
    <property type="match status" value="1"/>
</dbReference>
<evidence type="ECO:0000256" key="6">
    <source>
        <dbReference type="ARBA" id="ARBA00023136"/>
    </source>
</evidence>
<accession>A0A8B8F519</accession>
<keyword evidence="8" id="KW-0675">Receptor</keyword>
<dbReference type="InterPro" id="IPR020067">
    <property type="entry name" value="Frizzled_dom"/>
</dbReference>
<dbReference type="PROSITE" id="PS50261">
    <property type="entry name" value="G_PROTEIN_RECEP_F2_4"/>
    <property type="match status" value="1"/>
</dbReference>
<evidence type="ECO:0000256" key="9">
    <source>
        <dbReference type="PROSITE-ProRule" id="PRU00090"/>
    </source>
</evidence>
<dbReference type="InterPro" id="IPR036790">
    <property type="entry name" value="Frizzled_dom_sf"/>
</dbReference>
<reference evidence="15" key="1">
    <citation type="submission" date="2025-08" db="UniProtKB">
        <authorList>
            <consortium name="RefSeq"/>
        </authorList>
    </citation>
    <scope>IDENTIFICATION</scope>
    <source>
        <tissue evidence="15">Whole body</tissue>
    </source>
</reference>
<keyword evidence="6 10" id="KW-0472">Membrane</keyword>
<gene>
    <name evidence="15" type="primary">LOC112679922</name>
</gene>
<feature type="disulfide bond" evidence="9">
    <location>
        <begin position="28"/>
        <end position="89"/>
    </location>
</feature>
<feature type="domain" description="FZ" evidence="12">
    <location>
        <begin position="23"/>
        <end position="116"/>
    </location>
</feature>
<dbReference type="SUPFAM" id="SSF63501">
    <property type="entry name" value="Frizzled cysteine-rich domain"/>
    <property type="match status" value="1"/>
</dbReference>
<feature type="transmembrane region" description="Helical" evidence="10">
    <location>
        <begin position="250"/>
        <end position="268"/>
    </location>
</feature>
<dbReference type="RefSeq" id="XP_025405655.1">
    <property type="nucleotide sequence ID" value="XM_025549870.1"/>
</dbReference>
<dbReference type="PANTHER" id="PTHR11309">
    <property type="entry name" value="FRIZZLED"/>
    <property type="match status" value="1"/>
</dbReference>
<dbReference type="GO" id="GO:0005886">
    <property type="term" value="C:plasma membrane"/>
    <property type="evidence" value="ECO:0007669"/>
    <property type="project" value="TreeGrafter"/>
</dbReference>
<evidence type="ECO:0000256" key="8">
    <source>
        <dbReference type="ARBA" id="ARBA00023170"/>
    </source>
</evidence>
<evidence type="ECO:0000256" key="1">
    <source>
        <dbReference type="ARBA" id="ARBA00004141"/>
    </source>
</evidence>
<sequence length="394" mass="42524">MATRRPRYVHWVAVLLLLVPPSPVGGTCQPIAIPFCAGLPYAETAVPNVLGHASQTEAGYEVHGYAWLWNVRCSYDLKTFLCAAFAPACTAAGEPAPPCRPLCESARNGCEPMMAASLCHLVVAASYLVGCLSGGRVACTGRGLIVRGARHHPRCAALFVATYFFGTASAVWWILLSLAWFLAAGLKWGREAIDAKTRYFHLAAWTVSAAQTVGALVLGEIEGDVLSGVCSVAVWSEDTVARDMVLIPRTIYLVAGVAFWTVGFVSLFRIRNVMGRDGARGADGLEKYMVRIGIVNVLYVVPAAVHILCLVYEHVNVGTWTACRHSNHAPECPSTEIHGPGASPNLEVFIAKYIVSLQVGVTSCVWTCSGKTLNNWQRLLARVPRNPVESETRV</sequence>
<proteinExistence type="inferred from homology"/>
<dbReference type="GO" id="GO:0042813">
    <property type="term" value="F:Wnt receptor activity"/>
    <property type="evidence" value="ECO:0007669"/>
    <property type="project" value="TreeGrafter"/>
</dbReference>
<keyword evidence="4 10" id="KW-0812">Transmembrane</keyword>
<evidence type="ECO:0000256" key="5">
    <source>
        <dbReference type="ARBA" id="ARBA00022989"/>
    </source>
</evidence>
<feature type="transmembrane region" description="Helical" evidence="10">
    <location>
        <begin position="113"/>
        <end position="135"/>
    </location>
</feature>
<evidence type="ECO:0000259" key="12">
    <source>
        <dbReference type="PROSITE" id="PS50038"/>
    </source>
</evidence>
<feature type="transmembrane region" description="Helical" evidence="10">
    <location>
        <begin position="288"/>
        <end position="308"/>
    </location>
</feature>
<keyword evidence="5 10" id="KW-1133">Transmembrane helix</keyword>
<evidence type="ECO:0000256" key="10">
    <source>
        <dbReference type="SAM" id="Phobius"/>
    </source>
</evidence>
<evidence type="ECO:0000256" key="4">
    <source>
        <dbReference type="ARBA" id="ARBA00022692"/>
    </source>
</evidence>
<dbReference type="GO" id="GO:0035567">
    <property type="term" value="P:non-canonical Wnt signaling pathway"/>
    <property type="evidence" value="ECO:0007669"/>
    <property type="project" value="TreeGrafter"/>
</dbReference>
<dbReference type="PRINTS" id="PR00489">
    <property type="entry name" value="FRIZZLED"/>
</dbReference>
<dbReference type="AlphaFoldDB" id="A0A8B8F519"/>